<dbReference type="Proteomes" id="UP000001070">
    <property type="component" value="Unassembled WGS sequence"/>
</dbReference>
<reference evidence="2 3" key="1">
    <citation type="journal article" date="2007" name="Nature">
        <title>Evolution of genes and genomes on the Drosophila phylogeny.</title>
        <authorList>
            <consortium name="Drosophila 12 Genomes Consortium"/>
            <person name="Clark A.G."/>
            <person name="Eisen M.B."/>
            <person name="Smith D.R."/>
            <person name="Bergman C.M."/>
            <person name="Oliver B."/>
            <person name="Markow T.A."/>
            <person name="Kaufman T.C."/>
            <person name="Kellis M."/>
            <person name="Gelbart W."/>
            <person name="Iyer V.N."/>
            <person name="Pollard D.A."/>
            <person name="Sackton T.B."/>
            <person name="Larracuente A.M."/>
            <person name="Singh N.D."/>
            <person name="Abad J.P."/>
            <person name="Abt D.N."/>
            <person name="Adryan B."/>
            <person name="Aguade M."/>
            <person name="Akashi H."/>
            <person name="Anderson W.W."/>
            <person name="Aquadro C.F."/>
            <person name="Ardell D.H."/>
            <person name="Arguello R."/>
            <person name="Artieri C.G."/>
            <person name="Barbash D.A."/>
            <person name="Barker D."/>
            <person name="Barsanti P."/>
            <person name="Batterham P."/>
            <person name="Batzoglou S."/>
            <person name="Begun D."/>
            <person name="Bhutkar A."/>
            <person name="Blanco E."/>
            <person name="Bosak S.A."/>
            <person name="Bradley R.K."/>
            <person name="Brand A.D."/>
            <person name="Brent M.R."/>
            <person name="Brooks A.N."/>
            <person name="Brown R.H."/>
            <person name="Butlin R.K."/>
            <person name="Caggese C."/>
            <person name="Calvi B.R."/>
            <person name="Bernardo de Carvalho A."/>
            <person name="Caspi A."/>
            <person name="Castrezana S."/>
            <person name="Celniker S.E."/>
            <person name="Chang J.L."/>
            <person name="Chapple C."/>
            <person name="Chatterji S."/>
            <person name="Chinwalla A."/>
            <person name="Civetta A."/>
            <person name="Clifton S.W."/>
            <person name="Comeron J.M."/>
            <person name="Costello J.C."/>
            <person name="Coyne J.A."/>
            <person name="Daub J."/>
            <person name="David R.G."/>
            <person name="Delcher A.L."/>
            <person name="Delehaunty K."/>
            <person name="Do C.B."/>
            <person name="Ebling H."/>
            <person name="Edwards K."/>
            <person name="Eickbush T."/>
            <person name="Evans J.D."/>
            <person name="Filipski A."/>
            <person name="Findeiss S."/>
            <person name="Freyhult E."/>
            <person name="Fulton L."/>
            <person name="Fulton R."/>
            <person name="Garcia A.C."/>
            <person name="Gardiner A."/>
            <person name="Garfield D.A."/>
            <person name="Garvin B.E."/>
            <person name="Gibson G."/>
            <person name="Gilbert D."/>
            <person name="Gnerre S."/>
            <person name="Godfrey J."/>
            <person name="Good R."/>
            <person name="Gotea V."/>
            <person name="Gravely B."/>
            <person name="Greenberg A.J."/>
            <person name="Griffiths-Jones S."/>
            <person name="Gross S."/>
            <person name="Guigo R."/>
            <person name="Gustafson E.A."/>
            <person name="Haerty W."/>
            <person name="Hahn M.W."/>
            <person name="Halligan D.L."/>
            <person name="Halpern A.L."/>
            <person name="Halter G.M."/>
            <person name="Han M.V."/>
            <person name="Heger A."/>
            <person name="Hillier L."/>
            <person name="Hinrichs A.S."/>
            <person name="Holmes I."/>
            <person name="Hoskins R.A."/>
            <person name="Hubisz M.J."/>
            <person name="Hultmark D."/>
            <person name="Huntley M.A."/>
            <person name="Jaffe D.B."/>
            <person name="Jagadeeshan S."/>
            <person name="Jeck W.R."/>
            <person name="Johnson J."/>
            <person name="Jones C.D."/>
            <person name="Jordan W.C."/>
            <person name="Karpen G.H."/>
            <person name="Kataoka E."/>
            <person name="Keightley P.D."/>
            <person name="Kheradpour P."/>
            <person name="Kirkness E.F."/>
            <person name="Koerich L.B."/>
            <person name="Kristiansen K."/>
            <person name="Kudrna D."/>
            <person name="Kulathinal R.J."/>
            <person name="Kumar S."/>
            <person name="Kwok R."/>
            <person name="Lander E."/>
            <person name="Langley C.H."/>
            <person name="Lapoint R."/>
            <person name="Lazzaro B.P."/>
            <person name="Lee S.J."/>
            <person name="Levesque L."/>
            <person name="Li R."/>
            <person name="Lin C.F."/>
            <person name="Lin M.F."/>
            <person name="Lindblad-Toh K."/>
            <person name="Llopart A."/>
            <person name="Long M."/>
            <person name="Low L."/>
            <person name="Lozovsky E."/>
            <person name="Lu J."/>
            <person name="Luo M."/>
            <person name="Machado C.A."/>
            <person name="Makalowski W."/>
            <person name="Marzo M."/>
            <person name="Matsuda M."/>
            <person name="Matzkin L."/>
            <person name="McAllister B."/>
            <person name="McBride C.S."/>
            <person name="McKernan B."/>
            <person name="McKernan K."/>
            <person name="Mendez-Lago M."/>
            <person name="Minx P."/>
            <person name="Mollenhauer M.U."/>
            <person name="Montooth K."/>
            <person name="Mount S.M."/>
            <person name="Mu X."/>
            <person name="Myers E."/>
            <person name="Negre B."/>
            <person name="Newfeld S."/>
            <person name="Nielsen R."/>
            <person name="Noor M.A."/>
            <person name="O'Grady P."/>
            <person name="Pachter L."/>
            <person name="Papaceit M."/>
            <person name="Parisi M.J."/>
            <person name="Parisi M."/>
            <person name="Parts L."/>
            <person name="Pedersen J.S."/>
            <person name="Pesole G."/>
            <person name="Phillippy A.M."/>
            <person name="Ponting C.P."/>
            <person name="Pop M."/>
            <person name="Porcelli D."/>
            <person name="Powell J.R."/>
            <person name="Prohaska S."/>
            <person name="Pruitt K."/>
            <person name="Puig M."/>
            <person name="Quesneville H."/>
            <person name="Ram K.R."/>
            <person name="Rand D."/>
            <person name="Rasmussen M.D."/>
            <person name="Reed L.K."/>
            <person name="Reenan R."/>
            <person name="Reily A."/>
            <person name="Remington K.A."/>
            <person name="Rieger T.T."/>
            <person name="Ritchie M.G."/>
            <person name="Robin C."/>
            <person name="Rogers Y.H."/>
            <person name="Rohde C."/>
            <person name="Rozas J."/>
            <person name="Rubenfield M.J."/>
            <person name="Ruiz A."/>
            <person name="Russo S."/>
            <person name="Salzberg S.L."/>
            <person name="Sanchez-Gracia A."/>
            <person name="Saranga D.J."/>
            <person name="Sato H."/>
            <person name="Schaeffer S.W."/>
            <person name="Schatz M.C."/>
            <person name="Schlenke T."/>
            <person name="Schwartz R."/>
            <person name="Segarra C."/>
            <person name="Singh R.S."/>
            <person name="Sirot L."/>
            <person name="Sirota M."/>
            <person name="Sisneros N.B."/>
            <person name="Smith C.D."/>
            <person name="Smith T.F."/>
            <person name="Spieth J."/>
            <person name="Stage D.E."/>
            <person name="Stark A."/>
            <person name="Stephan W."/>
            <person name="Strausberg R.L."/>
            <person name="Strempel S."/>
            <person name="Sturgill D."/>
            <person name="Sutton G."/>
            <person name="Sutton G.G."/>
            <person name="Tao W."/>
            <person name="Teichmann S."/>
            <person name="Tobari Y.N."/>
            <person name="Tomimura Y."/>
            <person name="Tsolas J.M."/>
            <person name="Valente V.L."/>
            <person name="Venter E."/>
            <person name="Venter J.C."/>
            <person name="Vicario S."/>
            <person name="Vieira F.G."/>
            <person name="Vilella A.J."/>
            <person name="Villasante A."/>
            <person name="Walenz B."/>
            <person name="Wang J."/>
            <person name="Wasserman M."/>
            <person name="Watts T."/>
            <person name="Wilson D."/>
            <person name="Wilson R.K."/>
            <person name="Wing R.A."/>
            <person name="Wolfner M.F."/>
            <person name="Wong A."/>
            <person name="Wong G.K."/>
            <person name="Wu C.I."/>
            <person name="Wu G."/>
            <person name="Yamamoto D."/>
            <person name="Yang H.P."/>
            <person name="Yang S.P."/>
            <person name="Yorke J.A."/>
            <person name="Yoshida K."/>
            <person name="Zdobnov E."/>
            <person name="Zhang P."/>
            <person name="Zhang Y."/>
            <person name="Zimin A.V."/>
            <person name="Baldwin J."/>
            <person name="Abdouelleil A."/>
            <person name="Abdulkadir J."/>
            <person name="Abebe A."/>
            <person name="Abera B."/>
            <person name="Abreu J."/>
            <person name="Acer S.C."/>
            <person name="Aftuck L."/>
            <person name="Alexander A."/>
            <person name="An P."/>
            <person name="Anderson E."/>
            <person name="Anderson S."/>
            <person name="Arachi H."/>
            <person name="Azer M."/>
            <person name="Bachantsang P."/>
            <person name="Barry A."/>
            <person name="Bayul T."/>
            <person name="Berlin A."/>
            <person name="Bessette D."/>
            <person name="Bloom T."/>
            <person name="Blye J."/>
            <person name="Boguslavskiy L."/>
            <person name="Bonnet C."/>
            <person name="Boukhgalter B."/>
            <person name="Bourzgui I."/>
            <person name="Brown A."/>
            <person name="Cahill P."/>
            <person name="Channer S."/>
            <person name="Cheshatsang Y."/>
            <person name="Chuda L."/>
            <person name="Citroen M."/>
            <person name="Collymore A."/>
            <person name="Cooke P."/>
            <person name="Costello M."/>
            <person name="D'Aco K."/>
            <person name="Daza R."/>
            <person name="De Haan G."/>
            <person name="DeGray S."/>
            <person name="DeMaso C."/>
            <person name="Dhargay N."/>
            <person name="Dooley K."/>
            <person name="Dooley E."/>
            <person name="Doricent M."/>
            <person name="Dorje P."/>
            <person name="Dorjee K."/>
            <person name="Dupes A."/>
            <person name="Elong R."/>
            <person name="Falk J."/>
            <person name="Farina A."/>
            <person name="Faro S."/>
            <person name="Ferguson D."/>
            <person name="Fisher S."/>
            <person name="Foley C.D."/>
            <person name="Franke A."/>
            <person name="Friedrich D."/>
            <person name="Gadbois L."/>
            <person name="Gearin G."/>
            <person name="Gearin C.R."/>
            <person name="Giannoukos G."/>
            <person name="Goode T."/>
            <person name="Graham J."/>
            <person name="Grandbois E."/>
            <person name="Grewal S."/>
            <person name="Gyaltsen K."/>
            <person name="Hafez N."/>
            <person name="Hagos B."/>
            <person name="Hall J."/>
            <person name="Henson C."/>
            <person name="Hollinger A."/>
            <person name="Honan T."/>
            <person name="Huard M.D."/>
            <person name="Hughes L."/>
            <person name="Hurhula B."/>
            <person name="Husby M.E."/>
            <person name="Kamat A."/>
            <person name="Kanga B."/>
            <person name="Kashin S."/>
            <person name="Khazanovich D."/>
            <person name="Kisner P."/>
            <person name="Lance K."/>
            <person name="Lara M."/>
            <person name="Lee W."/>
            <person name="Lennon N."/>
            <person name="Letendre F."/>
            <person name="LeVine R."/>
            <person name="Lipovsky A."/>
            <person name="Liu X."/>
            <person name="Liu J."/>
            <person name="Liu S."/>
            <person name="Lokyitsang T."/>
            <person name="Lokyitsang Y."/>
            <person name="Lubonja R."/>
            <person name="Lui A."/>
            <person name="MacDonald P."/>
            <person name="Magnisalis V."/>
            <person name="Maru K."/>
            <person name="Matthews C."/>
            <person name="McCusker W."/>
            <person name="McDonough S."/>
            <person name="Mehta T."/>
            <person name="Meldrim J."/>
            <person name="Meneus L."/>
            <person name="Mihai O."/>
            <person name="Mihalev A."/>
            <person name="Mihova T."/>
            <person name="Mittelman R."/>
            <person name="Mlenga V."/>
            <person name="Montmayeur A."/>
            <person name="Mulrain L."/>
            <person name="Navidi A."/>
            <person name="Naylor J."/>
            <person name="Negash T."/>
            <person name="Nguyen T."/>
            <person name="Nguyen N."/>
            <person name="Nicol R."/>
            <person name="Norbu C."/>
            <person name="Norbu N."/>
            <person name="Novod N."/>
            <person name="O'Neill B."/>
            <person name="Osman S."/>
            <person name="Markiewicz E."/>
            <person name="Oyono O.L."/>
            <person name="Patti C."/>
            <person name="Phunkhang P."/>
            <person name="Pierre F."/>
            <person name="Priest M."/>
            <person name="Raghuraman S."/>
            <person name="Rege F."/>
            <person name="Reyes R."/>
            <person name="Rise C."/>
            <person name="Rogov P."/>
            <person name="Ross K."/>
            <person name="Ryan E."/>
            <person name="Settipalli S."/>
            <person name="Shea T."/>
            <person name="Sherpa N."/>
            <person name="Shi L."/>
            <person name="Shih D."/>
            <person name="Sparrow T."/>
            <person name="Spaulding J."/>
            <person name="Stalker J."/>
            <person name="Stange-Thomann N."/>
            <person name="Stavropoulos S."/>
            <person name="Stone C."/>
            <person name="Strader C."/>
            <person name="Tesfaye S."/>
            <person name="Thomson T."/>
            <person name="Thoulutsang Y."/>
            <person name="Thoulutsang D."/>
            <person name="Topham K."/>
            <person name="Topping I."/>
            <person name="Tsamla T."/>
            <person name="Vassiliev H."/>
            <person name="Vo A."/>
            <person name="Wangchuk T."/>
            <person name="Wangdi T."/>
            <person name="Weiand M."/>
            <person name="Wilkinson J."/>
            <person name="Wilson A."/>
            <person name="Yadav S."/>
            <person name="Young G."/>
            <person name="Yu Q."/>
            <person name="Zembek L."/>
            <person name="Zhong D."/>
            <person name="Zimmer A."/>
            <person name="Zwirko Z."/>
            <person name="Jaffe D.B."/>
            <person name="Alvarez P."/>
            <person name="Brockman W."/>
            <person name="Butler J."/>
            <person name="Chin C."/>
            <person name="Gnerre S."/>
            <person name="Grabherr M."/>
            <person name="Kleber M."/>
            <person name="Mauceli E."/>
            <person name="MacCallum I."/>
        </authorList>
    </citation>
    <scope>NUCLEOTIDE SEQUENCE [LARGE SCALE GENOMIC DNA]</scope>
    <source>
        <strain evidence="3">Tucson 15287-2541.00</strain>
    </source>
</reference>
<evidence type="ECO:0000256" key="1">
    <source>
        <dbReference type="SAM" id="MobiDB-lite"/>
    </source>
</evidence>
<dbReference type="STRING" id="7222.B4JYA1"/>
<dbReference type="AlphaFoldDB" id="B4JYA1"/>
<gene>
    <name evidence="2" type="primary">Dgri\GH14256</name>
    <name evidence="2" type="ORF">Dgri_GH14256</name>
</gene>
<dbReference type="EMBL" id="CH916377">
    <property type="protein sequence ID" value="EDV90663.1"/>
    <property type="molecule type" value="Genomic_DNA"/>
</dbReference>
<proteinExistence type="predicted"/>
<evidence type="ECO:0000313" key="2">
    <source>
        <dbReference type="EMBL" id="EDV90663.1"/>
    </source>
</evidence>
<organism evidence="3">
    <name type="scientific">Drosophila grimshawi</name>
    <name type="common">Hawaiian fruit fly</name>
    <name type="synonym">Idiomyia grimshawi</name>
    <dbReference type="NCBI Taxonomy" id="7222"/>
    <lineage>
        <taxon>Eukaryota</taxon>
        <taxon>Metazoa</taxon>
        <taxon>Ecdysozoa</taxon>
        <taxon>Arthropoda</taxon>
        <taxon>Hexapoda</taxon>
        <taxon>Insecta</taxon>
        <taxon>Pterygota</taxon>
        <taxon>Neoptera</taxon>
        <taxon>Endopterygota</taxon>
        <taxon>Diptera</taxon>
        <taxon>Brachycera</taxon>
        <taxon>Muscomorpha</taxon>
        <taxon>Ephydroidea</taxon>
        <taxon>Drosophilidae</taxon>
        <taxon>Drosophila</taxon>
        <taxon>Hawaiian Drosophila</taxon>
    </lineage>
</organism>
<dbReference type="InParanoid" id="B4JYA1"/>
<sequence length="113" mass="12691">MEQTSPLKPKRKDKTEDEPEMNSTQSEEGPQKKLQRLSGKQDAVEASEELSLNQAYLQKDVTQWLQTAWVKQAPATKEDKTGAQIYGEPFQLCFATRTAGRGQHPISGARDDQ</sequence>
<accession>B4JYA1</accession>
<protein>
    <submittedName>
        <fullName evidence="2">GH14256</fullName>
    </submittedName>
</protein>
<keyword evidence="3" id="KW-1185">Reference proteome</keyword>
<evidence type="ECO:0000313" key="3">
    <source>
        <dbReference type="Proteomes" id="UP000001070"/>
    </source>
</evidence>
<feature type="region of interest" description="Disordered" evidence="1">
    <location>
        <begin position="1"/>
        <end position="47"/>
    </location>
</feature>
<name>B4JYA1_DROGR</name>
<dbReference type="HOGENOM" id="CLU_2136026_0_0_1"/>